<proteinExistence type="predicted"/>
<reference evidence="1 2" key="1">
    <citation type="submission" date="2024-03" db="EMBL/GenBank/DDBJ databases">
        <title>A Rare Waterborne Outbreak of Bacillus cereus in China: Epidemiologic Survey, Genomic Insights and Virulence Characteristics.</title>
        <authorList>
            <person name="Wang S."/>
        </authorList>
    </citation>
    <scope>NUCLEOTIDE SEQUENCE [LARGE SCALE GENOMIC DNA]</scope>
    <source>
        <strain evidence="1 2">BC008</strain>
    </source>
</reference>
<organism evidence="1 2">
    <name type="scientific">Bacillus luti</name>
    <dbReference type="NCBI Taxonomy" id="2026191"/>
    <lineage>
        <taxon>Bacteria</taxon>
        <taxon>Bacillati</taxon>
        <taxon>Bacillota</taxon>
        <taxon>Bacilli</taxon>
        <taxon>Bacillales</taxon>
        <taxon>Bacillaceae</taxon>
        <taxon>Bacillus</taxon>
        <taxon>Bacillus cereus group</taxon>
    </lineage>
</organism>
<comment type="caution">
    <text evidence="1">The sequence shown here is derived from an EMBL/GenBank/DDBJ whole genome shotgun (WGS) entry which is preliminary data.</text>
</comment>
<evidence type="ECO:0000313" key="1">
    <source>
        <dbReference type="EMBL" id="MEI5931259.1"/>
    </source>
</evidence>
<sequence>MEGAIVIIGGTLGEALDMLRKAFINTAKQIEEFIELINDACMYEEEPKYKERISFTCGVTNVMKSQVTDRKPKHIRARTVC</sequence>
<keyword evidence="2" id="KW-1185">Reference proteome</keyword>
<gene>
    <name evidence="1" type="ORF">WBS43_21310</name>
</gene>
<accession>A0ABU8HWW5</accession>
<evidence type="ECO:0000313" key="2">
    <source>
        <dbReference type="Proteomes" id="UP001365619"/>
    </source>
</evidence>
<protein>
    <submittedName>
        <fullName evidence="1">Uncharacterized protein</fullName>
    </submittedName>
</protein>
<dbReference type="Proteomes" id="UP001365619">
    <property type="component" value="Unassembled WGS sequence"/>
</dbReference>
<dbReference type="RefSeq" id="WP_185913922.1">
    <property type="nucleotide sequence ID" value="NZ_JBBAGV010000009.1"/>
</dbReference>
<name>A0ABU8HWW5_9BACI</name>
<dbReference type="EMBL" id="JBBAGW010000009">
    <property type="protein sequence ID" value="MEI5931259.1"/>
    <property type="molecule type" value="Genomic_DNA"/>
</dbReference>